<dbReference type="SUPFAM" id="SSF82171">
    <property type="entry name" value="DPP6 N-terminal domain-like"/>
    <property type="match status" value="1"/>
</dbReference>
<accession>A0A9D4MCB9</accession>
<gene>
    <name evidence="1" type="ORF">DPMN_037264</name>
</gene>
<reference evidence="1" key="2">
    <citation type="submission" date="2020-11" db="EMBL/GenBank/DDBJ databases">
        <authorList>
            <person name="McCartney M.A."/>
            <person name="Auch B."/>
            <person name="Kono T."/>
            <person name="Mallez S."/>
            <person name="Becker A."/>
            <person name="Gohl D.M."/>
            <person name="Silverstein K.A.T."/>
            <person name="Koren S."/>
            <person name="Bechman K.B."/>
            <person name="Herman A."/>
            <person name="Abrahante J.E."/>
            <person name="Garbe J."/>
        </authorList>
    </citation>
    <scope>NUCLEOTIDE SEQUENCE</scope>
    <source>
        <strain evidence="1">Duluth1</strain>
        <tissue evidence="1">Whole animal</tissue>
    </source>
</reference>
<evidence type="ECO:0000313" key="2">
    <source>
        <dbReference type="Proteomes" id="UP000828390"/>
    </source>
</evidence>
<keyword evidence="2" id="KW-1185">Reference proteome</keyword>
<protein>
    <submittedName>
        <fullName evidence="1">Uncharacterized protein</fullName>
    </submittedName>
</protein>
<comment type="caution">
    <text evidence="1">The sequence shown here is derived from an EMBL/GenBank/DDBJ whole genome shotgun (WGS) entry which is preliminary data.</text>
</comment>
<proteinExistence type="predicted"/>
<dbReference type="AlphaFoldDB" id="A0A9D4MCB9"/>
<reference evidence="1" key="1">
    <citation type="journal article" date="2019" name="bioRxiv">
        <title>The Genome of the Zebra Mussel, Dreissena polymorpha: A Resource for Invasive Species Research.</title>
        <authorList>
            <person name="McCartney M.A."/>
            <person name="Auch B."/>
            <person name="Kono T."/>
            <person name="Mallez S."/>
            <person name="Zhang Y."/>
            <person name="Obille A."/>
            <person name="Becker A."/>
            <person name="Abrahante J.E."/>
            <person name="Garbe J."/>
            <person name="Badalamenti J.P."/>
            <person name="Herman A."/>
            <person name="Mangelson H."/>
            <person name="Liachko I."/>
            <person name="Sullivan S."/>
            <person name="Sone E.D."/>
            <person name="Koren S."/>
            <person name="Silverstein K.A.T."/>
            <person name="Beckman K.B."/>
            <person name="Gohl D.M."/>
        </authorList>
    </citation>
    <scope>NUCLEOTIDE SEQUENCE</scope>
    <source>
        <strain evidence="1">Duluth1</strain>
        <tissue evidence="1">Whole animal</tissue>
    </source>
</reference>
<name>A0A9D4MCB9_DREPO</name>
<organism evidence="1 2">
    <name type="scientific">Dreissena polymorpha</name>
    <name type="common">Zebra mussel</name>
    <name type="synonym">Mytilus polymorpha</name>
    <dbReference type="NCBI Taxonomy" id="45954"/>
    <lineage>
        <taxon>Eukaryota</taxon>
        <taxon>Metazoa</taxon>
        <taxon>Spiralia</taxon>
        <taxon>Lophotrochozoa</taxon>
        <taxon>Mollusca</taxon>
        <taxon>Bivalvia</taxon>
        <taxon>Autobranchia</taxon>
        <taxon>Heteroconchia</taxon>
        <taxon>Euheterodonta</taxon>
        <taxon>Imparidentia</taxon>
        <taxon>Neoheterodontei</taxon>
        <taxon>Myida</taxon>
        <taxon>Dreissenoidea</taxon>
        <taxon>Dreissenidae</taxon>
        <taxon>Dreissena</taxon>
    </lineage>
</organism>
<dbReference type="EMBL" id="JAIWYP010000002">
    <property type="protein sequence ID" value="KAH3874023.1"/>
    <property type="molecule type" value="Genomic_DNA"/>
</dbReference>
<evidence type="ECO:0000313" key="1">
    <source>
        <dbReference type="EMBL" id="KAH3874023.1"/>
    </source>
</evidence>
<dbReference type="Proteomes" id="UP000828390">
    <property type="component" value="Unassembled WGS sequence"/>
</dbReference>
<sequence length="522" mass="60229">MFEVKEDRYGTSQPFRFGEDVYNNRALNNLPCHRLHAGHVNLLKKECLANVHFCVAKLHALPCILEALLLSRNGLQMDPVQFMPQLLGRLEDNEPRFKKTGQPAHSFNRIRSYHFKQRLREYSSKVWFEPDVNILERTGGQLLHSIHVHASEIDTMTITSLTFYGKSGLLANVAYFHGIVHRSSRQEKDRLEHTNDLKGARTVDMVTVVTIAKDNNFRVWDRSRDKKRATDRQAKSRRVSLGHQDALFVTGSAGEDSPNIVGVYDVGRLEYRAIRELVRRRILFRSLLIQGSFKTPRDVTFWQERETVQHHNITNGCIDAIIKTGHKKDIYQVVVNDPGTLAALTVEMGPVMVMDLVTHSRMYEISNKIEPFELCDREAVKIVMANVYRLDDDRIMTTGKGDNYDFRVYDVNFDTLHWSADGTFFYTTSDYFWKHKAPDVITWTIYHGNQPTSTPGAKRSLPLYSAKGMIQPTCLVLRSTLLNTSKRATNRKWEIPTRAMRYLIIESQRYDEGDAVRKQPLH</sequence>